<evidence type="ECO:0000313" key="1">
    <source>
        <dbReference type="EMBL" id="SGZ35322.1"/>
    </source>
</evidence>
<gene>
    <name evidence="1" type="primary">BQ5605_C067g12829</name>
    <name evidence="1" type="ORF">BQ5605_C067G12829</name>
</gene>
<keyword evidence="2" id="KW-1185">Reference proteome</keyword>
<protein>
    <submittedName>
        <fullName evidence="1">BQ5605_C067g12829 protein</fullName>
    </submittedName>
</protein>
<name>A0A2X0NJ58_9BASI</name>
<sequence>MNKLESLLPKTVVRLECDSADDPESGACRDQGVGFVRRNDDGGLRGYVEDLSHYAGFTVLIRSQHLSYI</sequence>
<accession>A0A2X0NJ58</accession>
<organism evidence="1 2">
    <name type="scientific">Microbotryum silenes-dioicae</name>
    <dbReference type="NCBI Taxonomy" id="796604"/>
    <lineage>
        <taxon>Eukaryota</taxon>
        <taxon>Fungi</taxon>
        <taxon>Dikarya</taxon>
        <taxon>Basidiomycota</taxon>
        <taxon>Pucciniomycotina</taxon>
        <taxon>Microbotryomycetes</taxon>
        <taxon>Microbotryales</taxon>
        <taxon>Microbotryaceae</taxon>
        <taxon>Microbotryum</taxon>
    </lineage>
</organism>
<proteinExistence type="predicted"/>
<reference evidence="1 2" key="1">
    <citation type="submission" date="2016-11" db="EMBL/GenBank/DDBJ databases">
        <authorList>
            <person name="Jaros S."/>
            <person name="Januszkiewicz K."/>
            <person name="Wedrychowicz H."/>
        </authorList>
    </citation>
    <scope>NUCLEOTIDE SEQUENCE [LARGE SCALE GENOMIC DNA]</scope>
</reference>
<dbReference type="Proteomes" id="UP000249464">
    <property type="component" value="Unassembled WGS sequence"/>
</dbReference>
<dbReference type="EMBL" id="FQNC01000135">
    <property type="protein sequence ID" value="SGZ35322.1"/>
    <property type="molecule type" value="Genomic_DNA"/>
</dbReference>
<dbReference type="AlphaFoldDB" id="A0A2X0NJ58"/>
<evidence type="ECO:0000313" key="2">
    <source>
        <dbReference type="Proteomes" id="UP000249464"/>
    </source>
</evidence>